<dbReference type="PROSITE" id="PS51257">
    <property type="entry name" value="PROKAR_LIPOPROTEIN"/>
    <property type="match status" value="1"/>
</dbReference>
<comment type="caution">
    <text evidence="1">The sequence shown here is derived from an EMBL/GenBank/DDBJ whole genome shotgun (WGS) entry which is preliminary data.</text>
</comment>
<evidence type="ECO:0008006" key="3">
    <source>
        <dbReference type="Google" id="ProtNLM"/>
    </source>
</evidence>
<dbReference type="RefSeq" id="WP_155283659.1">
    <property type="nucleotide sequence ID" value="NZ_BLBC01000005.1"/>
</dbReference>
<protein>
    <recommendedName>
        <fullName evidence="3">Lipoprotein</fullName>
    </recommendedName>
</protein>
<keyword evidence="2" id="KW-1185">Reference proteome</keyword>
<sequence>MKKAILLLLGIVLMGCSSENKDEGSSVKGSFDVRFQSDLKNTIYISAIFGLAEVERQTNQAIDFFYIDFEAEEEGVIEVTIEETVLNYKTEVTQKVSQGINSFSPKIKWKYEALKQMKQPGYADVTFLCRNTAGDKLGSKDVKVRYTSINECVLVAKLDGKVYPLFHFMGAYVNEDSPIVDVFLKDVLNTTDLKAFTGYQGGNSNEIAINVINQVRAMFLTLRAKGVKYSSITDTSNNSSNPNVASQYIRFADEVMNNMQANCADGTVFLCSALRKIGVEAFMVFQPGHVYLGYYANSGKKRPFLLETTMVGGDFSFMQATDINVNMFNSNIDKYNNNDYMDMYFIININDIRPLIKPIGR</sequence>
<name>A0A5M4B6R4_9FLAO</name>
<evidence type="ECO:0000313" key="1">
    <source>
        <dbReference type="EMBL" id="GET44955.1"/>
    </source>
</evidence>
<dbReference type="AlphaFoldDB" id="A0A5M4B6R4"/>
<reference evidence="2" key="1">
    <citation type="journal article" date="2020" name="Int. J. Syst. Evol. Microbiol.">
        <title>Capnocytophaga felis sp. nov. isolated from the feline oral cavity.</title>
        <authorList>
            <person name="Suzuki M."/>
            <person name="Umeda K."/>
            <person name="Kimura M."/>
            <person name="Imaoka K."/>
            <person name="Morikawa S."/>
            <person name="Maeda K."/>
        </authorList>
    </citation>
    <scope>NUCLEOTIDE SEQUENCE [LARGE SCALE GENOMIC DNA]</scope>
    <source>
        <strain evidence="2">KC07070</strain>
    </source>
</reference>
<proteinExistence type="predicted"/>
<accession>A0A5M4B6R4</accession>
<dbReference type="Proteomes" id="UP000398217">
    <property type="component" value="Unassembled WGS sequence"/>
</dbReference>
<dbReference type="EMBL" id="BLBC01000005">
    <property type="protein sequence ID" value="GET44955.1"/>
    <property type="molecule type" value="Genomic_DNA"/>
</dbReference>
<dbReference type="OrthoDB" id="1011336at2"/>
<gene>
    <name evidence="1" type="ORF">RCZ01_02570</name>
</gene>
<organism evidence="1 2">
    <name type="scientific">Capnocytophaga felis</name>
    <dbReference type="NCBI Taxonomy" id="2267611"/>
    <lineage>
        <taxon>Bacteria</taxon>
        <taxon>Pseudomonadati</taxon>
        <taxon>Bacteroidota</taxon>
        <taxon>Flavobacteriia</taxon>
        <taxon>Flavobacteriales</taxon>
        <taxon>Flavobacteriaceae</taxon>
        <taxon>Capnocytophaga</taxon>
    </lineage>
</organism>
<evidence type="ECO:0000313" key="2">
    <source>
        <dbReference type="Proteomes" id="UP000398217"/>
    </source>
</evidence>